<accession>F1A312</accession>
<proteinExistence type="predicted"/>
<dbReference type="InParanoid" id="F1A312"/>
<keyword evidence="1" id="KW-1133">Transmembrane helix</keyword>
<keyword evidence="1" id="KW-0472">Membrane</keyword>
<feature type="transmembrane region" description="Helical" evidence="1">
    <location>
        <begin position="6"/>
        <end position="30"/>
    </location>
</feature>
<protein>
    <recommendedName>
        <fullName evidence="4">Transmembrane protein</fullName>
    </recommendedName>
</protein>
<evidence type="ECO:0000313" key="2">
    <source>
        <dbReference type="EMBL" id="EGC29420.1"/>
    </source>
</evidence>
<evidence type="ECO:0008006" key="4">
    <source>
        <dbReference type="Google" id="ProtNLM"/>
    </source>
</evidence>
<dbReference type="KEGG" id="dpp:DICPUDRAFT_84561"/>
<sequence length="124" mass="14273">MDSVPWNYIIISVSSIIGCVIIYVLVSFLIKKHTNKKNQVIHSINSDEYIPINNKLLFSADQKQQQIKPQMYSYCQHTNPQDTVSPPPLLAVNGSSTLYPNLYFYQNNEINKNNPSHLSGYYNY</sequence>
<dbReference type="RefSeq" id="XP_003294058.1">
    <property type="nucleotide sequence ID" value="XM_003294010.1"/>
</dbReference>
<evidence type="ECO:0000313" key="3">
    <source>
        <dbReference type="Proteomes" id="UP000001064"/>
    </source>
</evidence>
<keyword evidence="1" id="KW-0812">Transmembrane</keyword>
<keyword evidence="3" id="KW-1185">Reference proteome</keyword>
<reference evidence="3" key="1">
    <citation type="journal article" date="2011" name="Genome Biol.">
        <title>Comparative genomics of the social amoebae Dictyostelium discoideum and Dictyostelium purpureum.</title>
        <authorList>
            <consortium name="US DOE Joint Genome Institute (JGI-PGF)"/>
            <person name="Sucgang R."/>
            <person name="Kuo A."/>
            <person name="Tian X."/>
            <person name="Salerno W."/>
            <person name="Parikh A."/>
            <person name="Feasley C.L."/>
            <person name="Dalin E."/>
            <person name="Tu H."/>
            <person name="Huang E."/>
            <person name="Barry K."/>
            <person name="Lindquist E."/>
            <person name="Shapiro H."/>
            <person name="Bruce D."/>
            <person name="Schmutz J."/>
            <person name="Salamov A."/>
            <person name="Fey P."/>
            <person name="Gaudet P."/>
            <person name="Anjard C."/>
            <person name="Babu M.M."/>
            <person name="Basu S."/>
            <person name="Bushmanova Y."/>
            <person name="van der Wel H."/>
            <person name="Katoh-Kurasawa M."/>
            <person name="Dinh C."/>
            <person name="Coutinho P.M."/>
            <person name="Saito T."/>
            <person name="Elias M."/>
            <person name="Schaap P."/>
            <person name="Kay R.R."/>
            <person name="Henrissat B."/>
            <person name="Eichinger L."/>
            <person name="Rivero F."/>
            <person name="Putnam N.H."/>
            <person name="West C.M."/>
            <person name="Loomis W.F."/>
            <person name="Chisholm R.L."/>
            <person name="Shaulsky G."/>
            <person name="Strassmann J.E."/>
            <person name="Queller D.C."/>
            <person name="Kuspa A."/>
            <person name="Grigoriev I.V."/>
        </authorList>
    </citation>
    <scope>NUCLEOTIDE SEQUENCE [LARGE SCALE GENOMIC DNA]</scope>
    <source>
        <strain evidence="3">QSDP1</strain>
    </source>
</reference>
<dbReference type="GeneID" id="10505371"/>
<evidence type="ECO:0000256" key="1">
    <source>
        <dbReference type="SAM" id="Phobius"/>
    </source>
</evidence>
<name>F1A312_DICPU</name>
<gene>
    <name evidence="2" type="ORF">DICPUDRAFT_84561</name>
</gene>
<dbReference type="AlphaFoldDB" id="F1A312"/>
<organism evidence="2 3">
    <name type="scientific">Dictyostelium purpureum</name>
    <name type="common">Slime mold</name>
    <dbReference type="NCBI Taxonomy" id="5786"/>
    <lineage>
        <taxon>Eukaryota</taxon>
        <taxon>Amoebozoa</taxon>
        <taxon>Evosea</taxon>
        <taxon>Eumycetozoa</taxon>
        <taxon>Dictyostelia</taxon>
        <taxon>Dictyosteliales</taxon>
        <taxon>Dictyosteliaceae</taxon>
        <taxon>Dictyostelium</taxon>
    </lineage>
</organism>
<dbReference type="EMBL" id="GL871435">
    <property type="protein sequence ID" value="EGC29420.1"/>
    <property type="molecule type" value="Genomic_DNA"/>
</dbReference>
<dbReference type="VEuPathDB" id="AmoebaDB:DICPUDRAFT_84561"/>
<dbReference type="Proteomes" id="UP000001064">
    <property type="component" value="Unassembled WGS sequence"/>
</dbReference>